<evidence type="ECO:0000313" key="5">
    <source>
        <dbReference type="Proteomes" id="UP000027170"/>
    </source>
</evidence>
<sequence length="218" mass="24135">MSIIRFNHSYSNSSKLMAANMKTNYKSLPIKQSGFALFLVLIMMIVIAFLVVATMQSTSMDSRTSANDSDHQFALQNAQLGIMAAEELISGWPAVITSENKRKKFSCNCTEGLCAANDIQPSEANSKLATVENCSSLPEVWKRKYVFTDTNDDPSIQSSSSETQGGKKYRYVIEYLGPDKTAGAGIYLFRITAKGWGRNESTTSLVEENIQAALYEKY</sequence>
<comment type="caution">
    <text evidence="4">The sequence shown here is derived from an EMBL/GenBank/DDBJ whole genome shotgun (WGS) entry which is preliminary data.</text>
</comment>
<evidence type="ECO:0000256" key="1">
    <source>
        <dbReference type="SAM" id="Phobius"/>
    </source>
</evidence>
<dbReference type="InterPro" id="IPR025205">
    <property type="entry name" value="PilX/PilW_C"/>
</dbReference>
<proteinExistence type="predicted"/>
<evidence type="ECO:0000259" key="2">
    <source>
        <dbReference type="Pfam" id="PF13681"/>
    </source>
</evidence>
<dbReference type="EMBL" id="JFZV01000003">
    <property type="protein sequence ID" value="KDN15139.1"/>
    <property type="molecule type" value="Genomic_DNA"/>
</dbReference>
<keyword evidence="1" id="KW-0812">Transmembrane</keyword>
<keyword evidence="1" id="KW-0472">Membrane</keyword>
<feature type="transmembrane region" description="Helical" evidence="1">
    <location>
        <begin position="35"/>
        <end position="55"/>
    </location>
</feature>
<evidence type="ECO:0000259" key="3">
    <source>
        <dbReference type="Pfam" id="PF14341"/>
    </source>
</evidence>
<feature type="domain" description="Type 4 fimbrial biogenesis protein PilX N-terminal" evidence="3">
    <location>
        <begin position="33"/>
        <end position="82"/>
    </location>
</feature>
<evidence type="ECO:0000313" key="4">
    <source>
        <dbReference type="EMBL" id="KDN15139.1"/>
    </source>
</evidence>
<keyword evidence="1" id="KW-1133">Transmembrane helix</keyword>
<gene>
    <name evidence="4" type="ORF">SALWKB29_0765</name>
</gene>
<keyword evidence="5" id="KW-1185">Reference proteome</keyword>
<name>A0A836MQZ7_9NEIS</name>
<reference evidence="4 5" key="1">
    <citation type="submission" date="2014-03" db="EMBL/GenBank/DDBJ databases">
        <title>The genomes of two eusocial bee gut symbionts.</title>
        <authorList>
            <person name="Kwong W.K."/>
            <person name="Engel P."/>
            <person name="Koch H."/>
            <person name="Moran N.A."/>
        </authorList>
    </citation>
    <scope>NUCLEOTIDE SEQUENCE [LARGE SCALE GENOMIC DNA]</scope>
    <source>
        <strain evidence="5">wkB29</strain>
    </source>
</reference>
<organism evidence="4 5">
    <name type="scientific">Snodgrassella communis</name>
    <dbReference type="NCBI Taxonomy" id="2946699"/>
    <lineage>
        <taxon>Bacteria</taxon>
        <taxon>Pseudomonadati</taxon>
        <taxon>Pseudomonadota</taxon>
        <taxon>Betaproteobacteria</taxon>
        <taxon>Neisseriales</taxon>
        <taxon>Neisseriaceae</taxon>
        <taxon>Snodgrassella</taxon>
    </lineage>
</organism>
<dbReference type="Proteomes" id="UP000027170">
    <property type="component" value="Unassembled WGS sequence"/>
</dbReference>
<dbReference type="Pfam" id="PF13681">
    <property type="entry name" value="PilX"/>
    <property type="match status" value="1"/>
</dbReference>
<accession>A0A836MQZ7</accession>
<dbReference type="Pfam" id="PF14341">
    <property type="entry name" value="PilX_N"/>
    <property type="match status" value="1"/>
</dbReference>
<feature type="domain" description="PilX/PilW C-terminal" evidence="2">
    <location>
        <begin position="112"/>
        <end position="210"/>
    </location>
</feature>
<protein>
    <submittedName>
        <fullName evidence="4">Type IV fimbrial biogenesis protein PilX</fullName>
    </submittedName>
</protein>
<dbReference type="InterPro" id="IPR025746">
    <property type="entry name" value="PilX_N_dom"/>
</dbReference>
<dbReference type="AlphaFoldDB" id="A0A836MQZ7"/>